<evidence type="ECO:0000313" key="1">
    <source>
        <dbReference type="EMBL" id="AUQ97916.1"/>
    </source>
</evidence>
<protein>
    <submittedName>
        <fullName evidence="1">Uncharacterized protein</fullName>
    </submittedName>
</protein>
<name>A0A2I7K5N9_9RHOB</name>
<sequence>MYFVEGYVSSPELLDRLWRETMSNLHGPERTNEVAFELANEKLANFLFACP</sequence>
<proteinExistence type="predicted"/>
<dbReference type="AlphaFoldDB" id="A0A2I7K5N9"/>
<dbReference type="Proteomes" id="UP000236447">
    <property type="component" value="Chromosome"/>
</dbReference>
<reference evidence="1 2" key="2">
    <citation type="journal article" date="2017" name="Genome Biol. Evol.">
        <title>Trajectories and Drivers of Genome Evolution in Surface-Associated Marine Phaeobacter.</title>
        <authorList>
            <person name="Freese H.M."/>
            <person name="Sikorski J."/>
            <person name="Bunk B."/>
            <person name="Scheuner C."/>
            <person name="Meier-Kolthoff J.P."/>
            <person name="Sproer C."/>
            <person name="Gram L."/>
            <person name="Overmann J."/>
        </authorList>
    </citation>
    <scope>NUCLEOTIDE SEQUENCE [LARGE SCALE GENOMIC DNA]</scope>
    <source>
        <strain evidence="1 2">P88</strain>
    </source>
</reference>
<dbReference type="EMBL" id="CP010725">
    <property type="protein sequence ID" value="AUQ97916.1"/>
    <property type="molecule type" value="Genomic_DNA"/>
</dbReference>
<organism evidence="1 2">
    <name type="scientific">Phaeobacter inhibens</name>
    <dbReference type="NCBI Taxonomy" id="221822"/>
    <lineage>
        <taxon>Bacteria</taxon>
        <taxon>Pseudomonadati</taxon>
        <taxon>Pseudomonadota</taxon>
        <taxon>Alphaproteobacteria</taxon>
        <taxon>Rhodobacterales</taxon>
        <taxon>Roseobacteraceae</taxon>
        <taxon>Phaeobacter</taxon>
    </lineage>
</organism>
<accession>A0A2I7K5N9</accession>
<reference evidence="1 2" key="1">
    <citation type="journal article" date="2017" name="Front. Microbiol.">
        <title>Phaeobacter piscinae sp. nov., a species of the Roseobacter group and potential aquaculture probiont.</title>
        <authorList>
            <person name="Sonnenschein E.C."/>
            <person name="Phippen C.B.W."/>
            <person name="Nielsen K.F."/>
            <person name="Mateiu R.V."/>
            <person name="Melchiorsen J."/>
            <person name="Gram L."/>
            <person name="Overmann J."/>
            <person name="Freese H.M."/>
        </authorList>
    </citation>
    <scope>NUCLEOTIDE SEQUENCE [LARGE SCALE GENOMIC DNA]</scope>
    <source>
        <strain evidence="1 2">P88</strain>
    </source>
</reference>
<evidence type="ECO:0000313" key="2">
    <source>
        <dbReference type="Proteomes" id="UP000236447"/>
    </source>
</evidence>
<gene>
    <name evidence="1" type="ORF">PhaeoP88_00519</name>
</gene>